<gene>
    <name evidence="6" type="ORF">VPNG_05262</name>
</gene>
<dbReference type="Proteomes" id="UP000285146">
    <property type="component" value="Unassembled WGS sequence"/>
</dbReference>
<dbReference type="InterPro" id="IPR036318">
    <property type="entry name" value="FAD-bd_PCMH-like_sf"/>
</dbReference>
<dbReference type="InterPro" id="IPR016171">
    <property type="entry name" value="Vanillyl_alc_oxidase_C-sub2"/>
</dbReference>
<dbReference type="PROSITE" id="PS51387">
    <property type="entry name" value="FAD_PCMH"/>
    <property type="match status" value="1"/>
</dbReference>
<protein>
    <recommendedName>
        <fullName evidence="5">FAD-binding PCMH-type domain-containing protein</fullName>
    </recommendedName>
</protein>
<dbReference type="GO" id="GO:0071949">
    <property type="term" value="F:FAD binding"/>
    <property type="evidence" value="ECO:0007669"/>
    <property type="project" value="InterPro"/>
</dbReference>
<dbReference type="GO" id="GO:0004458">
    <property type="term" value="F:D-lactate dehydrogenase (cytochrome) activity"/>
    <property type="evidence" value="ECO:0007669"/>
    <property type="project" value="TreeGrafter"/>
</dbReference>
<comment type="cofactor">
    <cofactor evidence="1">
        <name>FAD</name>
        <dbReference type="ChEBI" id="CHEBI:57692"/>
    </cofactor>
</comment>
<dbReference type="SUPFAM" id="SSF56176">
    <property type="entry name" value="FAD-binding/transporter-associated domain-like"/>
    <property type="match status" value="1"/>
</dbReference>
<dbReference type="GO" id="GO:0005739">
    <property type="term" value="C:mitochondrion"/>
    <property type="evidence" value="ECO:0007669"/>
    <property type="project" value="TreeGrafter"/>
</dbReference>
<evidence type="ECO:0000256" key="3">
    <source>
        <dbReference type="ARBA" id="ARBA00022827"/>
    </source>
</evidence>
<accession>A0A423X857</accession>
<dbReference type="InterPro" id="IPR016167">
    <property type="entry name" value="FAD-bd_PCMH_sub1"/>
</dbReference>
<dbReference type="GO" id="GO:1903457">
    <property type="term" value="P:lactate catabolic process"/>
    <property type="evidence" value="ECO:0007669"/>
    <property type="project" value="TreeGrafter"/>
</dbReference>
<keyword evidence="2" id="KW-0285">Flavoprotein</keyword>
<dbReference type="PANTHER" id="PTHR11748">
    <property type="entry name" value="D-LACTATE DEHYDROGENASE"/>
    <property type="match status" value="1"/>
</dbReference>
<evidence type="ECO:0000256" key="2">
    <source>
        <dbReference type="ARBA" id="ARBA00022630"/>
    </source>
</evidence>
<reference evidence="6 7" key="1">
    <citation type="submission" date="2015-09" db="EMBL/GenBank/DDBJ databases">
        <title>Host preference determinants of Valsa canker pathogens revealed by comparative genomics.</title>
        <authorList>
            <person name="Yin Z."/>
            <person name="Huang L."/>
        </authorList>
    </citation>
    <scope>NUCLEOTIDE SEQUENCE [LARGE SCALE GENOMIC DNA]</scope>
    <source>
        <strain evidence="6 7">SXYLt</strain>
    </source>
</reference>
<evidence type="ECO:0000259" key="5">
    <source>
        <dbReference type="PROSITE" id="PS51387"/>
    </source>
</evidence>
<dbReference type="OrthoDB" id="5332616at2759"/>
<dbReference type="Pfam" id="PF01565">
    <property type="entry name" value="FAD_binding_4"/>
    <property type="match status" value="1"/>
</dbReference>
<dbReference type="InterPro" id="IPR006094">
    <property type="entry name" value="Oxid_FAD_bind_N"/>
</dbReference>
<sequence length="567" mass="63292">MSASATPLVLPPGVDQTRFDAFIASTRDVVGVQNVAIVTGEAQHPEHTYMDPSKSHDMYHVFDKDYFVSSSIISPRKVPEVQAIMKLCNEYKIPVWPFSVGRNVGYGGAAPRVPGSVGLDLGRHLNRVLEVNEKNAYCLVEPGVTYYGLYQHLVEKNLDGKLWIDTPDIGGGSVLGNCIERGVGYTPYGDHFMLHCGMEVVLPNGNLIRTGMGAMPNPGSSTAISPDEQPGNRCWQLFPYGFGPYHNGMFSQSNYGVVVKMGMWLMPNPGGYQPYLYTFENEDDLPLIVECIRELRLGAVIQNVPSIRHILLDAAVLGPKKSYKDVDRPLTEDELVEIQKRLGLGRWNFYGALYGPTIIRNAQWEVIKATFGQIQGSKCFWPEEGRLSPGVLDIRAKTLQGIPTHDELKWVDWVPNGAHLFFSPIAEVAGEAANLQYSITKKRVIEAGFDFICTFTIGMREMHHIVCLVFDRKDAAQRDRLHRLIRDLIDECAVHGWGEYRTHLALMDQIADTYCFNDSSLLKFSETIKDAIDPNGILAPGKNGIWPSTYDKAKWKLSAASQVQQRP</sequence>
<dbReference type="InterPro" id="IPR016169">
    <property type="entry name" value="FAD-bd_PCMH_sub2"/>
</dbReference>
<evidence type="ECO:0000256" key="4">
    <source>
        <dbReference type="ARBA" id="ARBA00023002"/>
    </source>
</evidence>
<dbReference type="InParanoid" id="A0A423X857"/>
<dbReference type="SUPFAM" id="SSF55103">
    <property type="entry name" value="FAD-linked oxidases, C-terminal domain"/>
    <property type="match status" value="1"/>
</dbReference>
<comment type="caution">
    <text evidence="6">The sequence shown here is derived from an EMBL/GenBank/DDBJ whole genome shotgun (WGS) entry which is preliminary data.</text>
</comment>
<name>A0A423X857_9PEZI</name>
<dbReference type="STRING" id="1230097.A0A423X857"/>
<keyword evidence="7" id="KW-1185">Reference proteome</keyword>
<dbReference type="GO" id="GO:0008720">
    <property type="term" value="F:D-lactate dehydrogenase (NAD+) activity"/>
    <property type="evidence" value="ECO:0007669"/>
    <property type="project" value="TreeGrafter"/>
</dbReference>
<dbReference type="EMBL" id="LKEB01000024">
    <property type="protein sequence ID" value="ROW11997.1"/>
    <property type="molecule type" value="Genomic_DNA"/>
</dbReference>
<evidence type="ECO:0000313" key="6">
    <source>
        <dbReference type="EMBL" id="ROW11997.1"/>
    </source>
</evidence>
<evidence type="ECO:0000256" key="1">
    <source>
        <dbReference type="ARBA" id="ARBA00001974"/>
    </source>
</evidence>
<dbReference type="Pfam" id="PF02913">
    <property type="entry name" value="FAD-oxidase_C"/>
    <property type="match status" value="1"/>
</dbReference>
<dbReference type="Gene3D" id="3.30.465.10">
    <property type="match status" value="1"/>
</dbReference>
<keyword evidence="4" id="KW-0560">Oxidoreductase</keyword>
<dbReference type="PANTHER" id="PTHR11748:SF114">
    <property type="entry name" value="ARYL-ALCOHOL OXIDASE VANILLYL-ALCOHOL OXIDASE (AFU_ORTHOLOGUE AFUA_3G09500)-RELATED"/>
    <property type="match status" value="1"/>
</dbReference>
<dbReference type="Gene3D" id="1.10.45.10">
    <property type="entry name" value="Vanillyl-alcohol Oxidase, Chain A, domain 4"/>
    <property type="match status" value="1"/>
</dbReference>
<proteinExistence type="predicted"/>
<dbReference type="InterPro" id="IPR016166">
    <property type="entry name" value="FAD-bd_PCMH"/>
</dbReference>
<evidence type="ECO:0000313" key="7">
    <source>
        <dbReference type="Proteomes" id="UP000285146"/>
    </source>
</evidence>
<dbReference type="InterPro" id="IPR016164">
    <property type="entry name" value="FAD-linked_Oxase-like_C"/>
</dbReference>
<dbReference type="InterPro" id="IPR016170">
    <property type="entry name" value="Cytok_DH_C_sf"/>
</dbReference>
<dbReference type="Gene3D" id="3.30.43.10">
    <property type="entry name" value="Uridine Diphospho-n-acetylenolpyruvylglucosamine Reductase, domain 2"/>
    <property type="match status" value="1"/>
</dbReference>
<dbReference type="Gene3D" id="3.40.462.10">
    <property type="entry name" value="FAD-linked oxidases, C-terminal domain"/>
    <property type="match status" value="1"/>
</dbReference>
<dbReference type="AlphaFoldDB" id="A0A423X857"/>
<dbReference type="InterPro" id="IPR004113">
    <property type="entry name" value="FAD-bd_oxidored_4_C"/>
</dbReference>
<feature type="domain" description="FAD-binding PCMH-type" evidence="5">
    <location>
        <begin position="59"/>
        <end position="268"/>
    </location>
</feature>
<organism evidence="6 7">
    <name type="scientific">Cytospora leucostoma</name>
    <dbReference type="NCBI Taxonomy" id="1230097"/>
    <lineage>
        <taxon>Eukaryota</taxon>
        <taxon>Fungi</taxon>
        <taxon>Dikarya</taxon>
        <taxon>Ascomycota</taxon>
        <taxon>Pezizomycotina</taxon>
        <taxon>Sordariomycetes</taxon>
        <taxon>Sordariomycetidae</taxon>
        <taxon>Diaporthales</taxon>
        <taxon>Cytosporaceae</taxon>
        <taxon>Cytospora</taxon>
    </lineage>
</organism>
<keyword evidence="3" id="KW-0274">FAD</keyword>